<keyword evidence="3" id="KW-1185">Reference proteome</keyword>
<dbReference type="EMBL" id="ML220121">
    <property type="protein sequence ID" value="TGZ80988.1"/>
    <property type="molecule type" value="Genomic_DNA"/>
</dbReference>
<dbReference type="Proteomes" id="UP000298138">
    <property type="component" value="Unassembled WGS sequence"/>
</dbReference>
<evidence type="ECO:0000313" key="2">
    <source>
        <dbReference type="EMBL" id="TGZ80988.1"/>
    </source>
</evidence>
<accession>A0A4S2MWG7</accession>
<dbReference type="InParanoid" id="A0A4S2MWG7"/>
<feature type="compositionally biased region" description="Acidic residues" evidence="1">
    <location>
        <begin position="1"/>
        <end position="19"/>
    </location>
</feature>
<name>A0A4S2MWG7_9PEZI</name>
<evidence type="ECO:0000313" key="3">
    <source>
        <dbReference type="Proteomes" id="UP000298138"/>
    </source>
</evidence>
<gene>
    <name evidence="2" type="ORF">EX30DRAFT_33508</name>
</gene>
<sequence>MTMTDDDNDNLNNDDENAESAENVQTYNTATATRTRERNQQQDARWYSSVPSPTHLIPIQSNQPKEVPNIKYQTTSRKNTAAKVTNYSRRKHQTQEPNPIASRNKEPEQKNKNDDHHRTHAKLTKPMPNNKKTNNTKTENPNTIPSLHSFC</sequence>
<reference evidence="2 3" key="1">
    <citation type="submission" date="2019-04" db="EMBL/GenBank/DDBJ databases">
        <title>Comparative genomics and transcriptomics to analyze fruiting body development in filamentous ascomycetes.</title>
        <authorList>
            <consortium name="DOE Joint Genome Institute"/>
            <person name="Lutkenhaus R."/>
            <person name="Traeger S."/>
            <person name="Breuer J."/>
            <person name="Kuo A."/>
            <person name="Lipzen A."/>
            <person name="Pangilinan J."/>
            <person name="Dilworth D."/>
            <person name="Sandor L."/>
            <person name="Poggeler S."/>
            <person name="Barry K."/>
            <person name="Grigoriev I.V."/>
            <person name="Nowrousian M."/>
        </authorList>
    </citation>
    <scope>NUCLEOTIDE SEQUENCE [LARGE SCALE GENOMIC DNA]</scope>
    <source>
        <strain evidence="2 3">CBS 389.68</strain>
    </source>
</reference>
<proteinExistence type="predicted"/>
<feature type="compositionally biased region" description="Polar residues" evidence="1">
    <location>
        <begin position="71"/>
        <end position="87"/>
    </location>
</feature>
<evidence type="ECO:0000256" key="1">
    <source>
        <dbReference type="SAM" id="MobiDB-lite"/>
    </source>
</evidence>
<feature type="compositionally biased region" description="Basic and acidic residues" evidence="1">
    <location>
        <begin position="103"/>
        <end position="117"/>
    </location>
</feature>
<dbReference type="AlphaFoldDB" id="A0A4S2MWG7"/>
<feature type="compositionally biased region" description="Low complexity" evidence="1">
    <location>
        <begin position="20"/>
        <end position="33"/>
    </location>
</feature>
<protein>
    <submittedName>
        <fullName evidence="2">Uncharacterized protein</fullName>
    </submittedName>
</protein>
<organism evidence="2 3">
    <name type="scientific">Ascodesmis nigricans</name>
    <dbReference type="NCBI Taxonomy" id="341454"/>
    <lineage>
        <taxon>Eukaryota</taxon>
        <taxon>Fungi</taxon>
        <taxon>Dikarya</taxon>
        <taxon>Ascomycota</taxon>
        <taxon>Pezizomycotina</taxon>
        <taxon>Pezizomycetes</taxon>
        <taxon>Pezizales</taxon>
        <taxon>Ascodesmidaceae</taxon>
        <taxon>Ascodesmis</taxon>
    </lineage>
</organism>
<feature type="compositionally biased region" description="Low complexity" evidence="1">
    <location>
        <begin position="124"/>
        <end position="143"/>
    </location>
</feature>
<feature type="region of interest" description="Disordered" evidence="1">
    <location>
        <begin position="1"/>
        <end position="151"/>
    </location>
</feature>